<evidence type="ECO:0000256" key="3">
    <source>
        <dbReference type="ARBA" id="ARBA00023002"/>
    </source>
</evidence>
<sequence length="176" mass="18894">MLTVTVLVGNPKADSKTLLLARTLTEALLREQQFEATEIDLAHYTGEIFDWSSVEVSALTQRVATSDLVIVASPTYKAAYTGLLKAFLDRYPTNGLNGVVAVPVMTGGDLTHSLAVELTLRPLLVELGASVPSRGLYFVASRIDEVATVVDEWVEANGAPVIRALWGLPGSPRTRG</sequence>
<dbReference type="PANTHER" id="PTHR43408:SF1">
    <property type="entry name" value="FMN REDUCTASE (NADPH)"/>
    <property type="match status" value="1"/>
</dbReference>
<accession>A0A934SU29</accession>
<protein>
    <submittedName>
        <fullName evidence="5">NAD(P)H-dependent oxidoreductase</fullName>
    </submittedName>
</protein>
<feature type="domain" description="NADPH-dependent FMN reductase-like" evidence="4">
    <location>
        <begin position="3"/>
        <end position="139"/>
    </location>
</feature>
<dbReference type="Pfam" id="PF03358">
    <property type="entry name" value="FMN_red"/>
    <property type="match status" value="1"/>
</dbReference>
<dbReference type="InterPro" id="IPR029039">
    <property type="entry name" value="Flavoprotein-like_sf"/>
</dbReference>
<dbReference type="AlphaFoldDB" id="A0A934SU29"/>
<gene>
    <name evidence="5" type="ORF">IV501_14955</name>
</gene>
<keyword evidence="2" id="KW-0288">FMN</keyword>
<keyword evidence="1" id="KW-0285">Flavoprotein</keyword>
<organism evidence="5 6">
    <name type="scientific">Lacisediminihabitans changchengi</name>
    <dbReference type="NCBI Taxonomy" id="2787634"/>
    <lineage>
        <taxon>Bacteria</taxon>
        <taxon>Bacillati</taxon>
        <taxon>Actinomycetota</taxon>
        <taxon>Actinomycetes</taxon>
        <taxon>Micrococcales</taxon>
        <taxon>Microbacteriaceae</taxon>
        <taxon>Lacisediminihabitans</taxon>
    </lineage>
</organism>
<evidence type="ECO:0000256" key="2">
    <source>
        <dbReference type="ARBA" id="ARBA00022643"/>
    </source>
</evidence>
<evidence type="ECO:0000313" key="5">
    <source>
        <dbReference type="EMBL" id="MBK4348935.1"/>
    </source>
</evidence>
<dbReference type="Gene3D" id="3.40.50.360">
    <property type="match status" value="1"/>
</dbReference>
<evidence type="ECO:0000256" key="1">
    <source>
        <dbReference type="ARBA" id="ARBA00022630"/>
    </source>
</evidence>
<dbReference type="InterPro" id="IPR005025">
    <property type="entry name" value="FMN_Rdtase-like_dom"/>
</dbReference>
<evidence type="ECO:0000259" key="4">
    <source>
        <dbReference type="Pfam" id="PF03358"/>
    </source>
</evidence>
<dbReference type="PANTHER" id="PTHR43408">
    <property type="entry name" value="FMN REDUCTASE (NADPH)"/>
    <property type="match status" value="1"/>
</dbReference>
<comment type="caution">
    <text evidence="5">The sequence shown here is derived from an EMBL/GenBank/DDBJ whole genome shotgun (WGS) entry which is preliminary data.</text>
</comment>
<proteinExistence type="predicted"/>
<name>A0A934SU29_9MICO</name>
<dbReference type="InterPro" id="IPR051814">
    <property type="entry name" value="NAD(P)H-dep_FMN_reductase"/>
</dbReference>
<dbReference type="GO" id="GO:0016491">
    <property type="term" value="F:oxidoreductase activity"/>
    <property type="evidence" value="ECO:0007669"/>
    <property type="project" value="UniProtKB-KW"/>
</dbReference>
<dbReference type="Proteomes" id="UP000636458">
    <property type="component" value="Unassembled WGS sequence"/>
</dbReference>
<dbReference type="SUPFAM" id="SSF52218">
    <property type="entry name" value="Flavoproteins"/>
    <property type="match status" value="1"/>
</dbReference>
<keyword evidence="3" id="KW-0560">Oxidoreductase</keyword>
<dbReference type="EMBL" id="JAEPES010000006">
    <property type="protein sequence ID" value="MBK4348935.1"/>
    <property type="molecule type" value="Genomic_DNA"/>
</dbReference>
<keyword evidence="6" id="KW-1185">Reference proteome</keyword>
<evidence type="ECO:0000313" key="6">
    <source>
        <dbReference type="Proteomes" id="UP000636458"/>
    </source>
</evidence>
<reference evidence="5" key="1">
    <citation type="submission" date="2021-01" db="EMBL/GenBank/DDBJ databases">
        <title>Lacisediminihabitans sp. nov. strain G11-30, isolated from Antarctic Soil.</title>
        <authorList>
            <person name="Li J."/>
        </authorList>
    </citation>
    <scope>NUCLEOTIDE SEQUENCE</scope>
    <source>
        <strain evidence="5">G11-30</strain>
    </source>
</reference>
<dbReference type="RefSeq" id="WP_200557139.1">
    <property type="nucleotide sequence ID" value="NZ_JAEPES010000006.1"/>
</dbReference>